<gene>
    <name evidence="2" type="ORF">DB31_7895</name>
</gene>
<sequence>MQPSSLTALGGTHALALPSARPLAVGLGGMALFGFALRTAVTHEGFSLTHLGWAVSLPAVALLAWALCLPALYILWATRQPGLGASQCVQAALEAVHTLGLSLASTTPLLWFFAATAPESRIASPLAFLFTVLALVAGGHTFTQALQRFGASFAGSTRIAFLVLHAITFAQCAHSAGLSWR</sequence>
<protein>
    <submittedName>
        <fullName evidence="2">Uncharacterized protein</fullName>
    </submittedName>
</protein>
<dbReference type="Proteomes" id="UP000028725">
    <property type="component" value="Unassembled WGS sequence"/>
</dbReference>
<feature type="transmembrane region" description="Helical" evidence="1">
    <location>
        <begin position="126"/>
        <end position="147"/>
    </location>
</feature>
<evidence type="ECO:0000256" key="1">
    <source>
        <dbReference type="SAM" id="Phobius"/>
    </source>
</evidence>
<dbReference type="STRING" id="394096.DB31_7895"/>
<organism evidence="2 3">
    <name type="scientific">Hyalangium minutum</name>
    <dbReference type="NCBI Taxonomy" id="394096"/>
    <lineage>
        <taxon>Bacteria</taxon>
        <taxon>Pseudomonadati</taxon>
        <taxon>Myxococcota</taxon>
        <taxon>Myxococcia</taxon>
        <taxon>Myxococcales</taxon>
        <taxon>Cystobacterineae</taxon>
        <taxon>Archangiaceae</taxon>
        <taxon>Hyalangium</taxon>
    </lineage>
</organism>
<keyword evidence="1" id="KW-0812">Transmembrane</keyword>
<keyword evidence="3" id="KW-1185">Reference proteome</keyword>
<dbReference type="EMBL" id="JMCB01000006">
    <property type="protein sequence ID" value="KFE68658.1"/>
    <property type="molecule type" value="Genomic_DNA"/>
</dbReference>
<evidence type="ECO:0000313" key="3">
    <source>
        <dbReference type="Proteomes" id="UP000028725"/>
    </source>
</evidence>
<accession>A0A085WLU5</accession>
<dbReference type="AlphaFoldDB" id="A0A085WLU5"/>
<proteinExistence type="predicted"/>
<name>A0A085WLU5_9BACT</name>
<keyword evidence="1" id="KW-0472">Membrane</keyword>
<dbReference type="RefSeq" id="WP_044189607.1">
    <property type="nucleotide sequence ID" value="NZ_JMCB01000006.1"/>
</dbReference>
<reference evidence="2 3" key="1">
    <citation type="submission" date="2014-04" db="EMBL/GenBank/DDBJ databases">
        <title>Genome assembly of Hyalangium minutum DSM 14724.</title>
        <authorList>
            <person name="Sharma G."/>
            <person name="Subramanian S."/>
        </authorList>
    </citation>
    <scope>NUCLEOTIDE SEQUENCE [LARGE SCALE GENOMIC DNA]</scope>
    <source>
        <strain evidence="2 3">DSM 14724</strain>
    </source>
</reference>
<dbReference type="OrthoDB" id="5524150at2"/>
<feature type="transmembrane region" description="Helical" evidence="1">
    <location>
        <begin position="159"/>
        <end position="180"/>
    </location>
</feature>
<feature type="transmembrane region" description="Helical" evidence="1">
    <location>
        <begin position="20"/>
        <end position="41"/>
    </location>
</feature>
<evidence type="ECO:0000313" key="2">
    <source>
        <dbReference type="EMBL" id="KFE68658.1"/>
    </source>
</evidence>
<feature type="transmembrane region" description="Helical" evidence="1">
    <location>
        <begin position="53"/>
        <end position="76"/>
    </location>
</feature>
<feature type="transmembrane region" description="Helical" evidence="1">
    <location>
        <begin position="96"/>
        <end position="114"/>
    </location>
</feature>
<keyword evidence="1" id="KW-1133">Transmembrane helix</keyword>
<comment type="caution">
    <text evidence="2">The sequence shown here is derived from an EMBL/GenBank/DDBJ whole genome shotgun (WGS) entry which is preliminary data.</text>
</comment>